<feature type="compositionally biased region" description="Basic residues" evidence="5">
    <location>
        <begin position="16"/>
        <end position="27"/>
    </location>
</feature>
<evidence type="ECO:0000313" key="6">
    <source>
        <dbReference type="EMBL" id="KAJ8480578.1"/>
    </source>
</evidence>
<dbReference type="InterPro" id="IPR002136">
    <property type="entry name" value="Ribosomal_uL4"/>
</dbReference>
<evidence type="ECO:0000313" key="7">
    <source>
        <dbReference type="Proteomes" id="UP001222027"/>
    </source>
</evidence>
<dbReference type="GO" id="GO:0006412">
    <property type="term" value="P:translation"/>
    <property type="evidence" value="ECO:0007669"/>
    <property type="project" value="InterPro"/>
</dbReference>
<gene>
    <name evidence="6" type="ORF">OPV22_024305</name>
</gene>
<comment type="similarity">
    <text evidence="1">Belongs to the universal ribosomal protein uL4 family.</text>
</comment>
<comment type="caution">
    <text evidence="6">The sequence shown here is derived from an EMBL/GenBank/DDBJ whole genome shotgun (WGS) entry which is preliminary data.</text>
</comment>
<evidence type="ECO:0000256" key="2">
    <source>
        <dbReference type="ARBA" id="ARBA00022980"/>
    </source>
</evidence>
<dbReference type="Pfam" id="PF00573">
    <property type="entry name" value="Ribosomal_L4"/>
    <property type="match status" value="2"/>
</dbReference>
<reference evidence="6 7" key="1">
    <citation type="submission" date="2022-12" db="EMBL/GenBank/DDBJ databases">
        <title>Chromosome-scale assembly of the Ensete ventricosum genome.</title>
        <authorList>
            <person name="Dussert Y."/>
            <person name="Stocks J."/>
            <person name="Wendawek A."/>
            <person name="Woldeyes F."/>
            <person name="Nichols R.A."/>
            <person name="Borrell J.S."/>
        </authorList>
    </citation>
    <scope>NUCLEOTIDE SEQUENCE [LARGE SCALE GENOMIC DNA]</scope>
    <source>
        <strain evidence="7">cv. Maze</strain>
        <tissue evidence="6">Seeds</tissue>
    </source>
</reference>
<dbReference type="SUPFAM" id="SSF52166">
    <property type="entry name" value="Ribosomal protein L4"/>
    <property type="match status" value="1"/>
</dbReference>
<dbReference type="Gene3D" id="3.40.1370.10">
    <property type="match status" value="2"/>
</dbReference>
<organism evidence="6 7">
    <name type="scientific">Ensete ventricosum</name>
    <name type="common">Abyssinian banana</name>
    <name type="synonym">Musa ensete</name>
    <dbReference type="NCBI Taxonomy" id="4639"/>
    <lineage>
        <taxon>Eukaryota</taxon>
        <taxon>Viridiplantae</taxon>
        <taxon>Streptophyta</taxon>
        <taxon>Embryophyta</taxon>
        <taxon>Tracheophyta</taxon>
        <taxon>Spermatophyta</taxon>
        <taxon>Magnoliopsida</taxon>
        <taxon>Liliopsida</taxon>
        <taxon>Zingiberales</taxon>
        <taxon>Musaceae</taxon>
        <taxon>Ensete</taxon>
    </lineage>
</organism>
<feature type="compositionally biased region" description="Polar residues" evidence="5">
    <location>
        <begin position="1"/>
        <end position="13"/>
    </location>
</feature>
<feature type="region of interest" description="Disordered" evidence="5">
    <location>
        <begin position="1"/>
        <end position="27"/>
    </location>
</feature>
<proteinExistence type="inferred from homology"/>
<name>A0AAV8QU19_ENSVE</name>
<dbReference type="PANTHER" id="PTHR10746">
    <property type="entry name" value="50S RIBOSOMAL PROTEIN L4"/>
    <property type="match status" value="1"/>
</dbReference>
<keyword evidence="2" id="KW-0689">Ribosomal protein</keyword>
<evidence type="ECO:0000256" key="1">
    <source>
        <dbReference type="ARBA" id="ARBA00010528"/>
    </source>
</evidence>
<evidence type="ECO:0000256" key="4">
    <source>
        <dbReference type="ARBA" id="ARBA00040565"/>
    </source>
</evidence>
<dbReference type="GO" id="GO:0003735">
    <property type="term" value="F:structural constituent of ribosome"/>
    <property type="evidence" value="ECO:0007669"/>
    <property type="project" value="InterPro"/>
</dbReference>
<protein>
    <recommendedName>
        <fullName evidence="4">Large ribosomal subunit protein uL4m</fullName>
    </recommendedName>
</protein>
<dbReference type="PANTHER" id="PTHR10746:SF6">
    <property type="entry name" value="LARGE RIBOSOMAL SUBUNIT PROTEIN UL4M"/>
    <property type="match status" value="1"/>
</dbReference>
<dbReference type="GO" id="GO:1990904">
    <property type="term" value="C:ribonucleoprotein complex"/>
    <property type="evidence" value="ECO:0007669"/>
    <property type="project" value="UniProtKB-KW"/>
</dbReference>
<evidence type="ECO:0000256" key="3">
    <source>
        <dbReference type="ARBA" id="ARBA00023274"/>
    </source>
</evidence>
<dbReference type="AlphaFoldDB" id="A0AAV8QU19"/>
<dbReference type="Proteomes" id="UP001222027">
    <property type="component" value="Unassembled WGS sequence"/>
</dbReference>
<keyword evidence="7" id="KW-1185">Reference proteome</keyword>
<accession>A0AAV8QU19</accession>
<keyword evidence="3" id="KW-0687">Ribonucleoprotein</keyword>
<dbReference type="InterPro" id="IPR013005">
    <property type="entry name" value="Ribosomal_uL4-like"/>
</dbReference>
<dbReference type="GO" id="GO:0005840">
    <property type="term" value="C:ribosome"/>
    <property type="evidence" value="ECO:0007669"/>
    <property type="project" value="UniProtKB-KW"/>
</dbReference>
<sequence>MGTHSTKTISEVSGTGKKRYRQKGTGRARHWTLRGPQPKASFRGFGSVPSYKTKNIVNYVAQMENKKKVLCWWMEEGPIDEQLKLATRNLQYVNVLPSIGLNVYSIVLHDNTGDDDSRCTLPLIVDGIPIEVGKNSCSSHGSCQMTRVTRSKETFV</sequence>
<dbReference type="InterPro" id="IPR023574">
    <property type="entry name" value="Ribosomal_uL4_dom_sf"/>
</dbReference>
<dbReference type="EMBL" id="JAQQAF010000006">
    <property type="protein sequence ID" value="KAJ8480578.1"/>
    <property type="molecule type" value="Genomic_DNA"/>
</dbReference>
<evidence type="ECO:0000256" key="5">
    <source>
        <dbReference type="SAM" id="MobiDB-lite"/>
    </source>
</evidence>